<dbReference type="InterPro" id="IPR025191">
    <property type="entry name" value="DUF4125"/>
</dbReference>
<dbReference type="Proteomes" id="UP001321748">
    <property type="component" value="Chromosome"/>
</dbReference>
<proteinExistence type="predicted"/>
<accession>A0ABN6SGH9</accession>
<dbReference type="RefSeq" id="WP_425604992.1">
    <property type="nucleotide sequence ID" value="NZ_AP026800.1"/>
</dbReference>
<evidence type="ECO:0008006" key="3">
    <source>
        <dbReference type="Google" id="ProtNLM"/>
    </source>
</evidence>
<dbReference type="Pfam" id="PF13526">
    <property type="entry name" value="DUF4125"/>
    <property type="match status" value="1"/>
</dbReference>
<protein>
    <recommendedName>
        <fullName evidence="3">DUF4125 domain-containing protein</fullName>
    </recommendedName>
</protein>
<name>A0ABN6SGH9_9BIFI</name>
<sequence>MSQTNQAAMSDDELREHIVRHEWEQFQQVDNEGGRANCQGNWPTFHQMRYSQFALWPRELLDSYAQDLDIADKERRNLLTEKYARMMESTAPEEYRRDIAPYLPKLGLERQSQQERIIKQQVAWAADFRSHYPKLGQEMRILRTADDTVQDTSFETYLRGELSTYSANTLRLYLKMVLMLAAQRRNLTEETLLATVQAAGYENLDQAEAAQQEPLQA</sequence>
<reference evidence="1 2" key="1">
    <citation type="journal article" date="2023" name="Microbiol. Spectr.">
        <title>Symbiosis of Carpenter Bees with Uncharacterized Lactic Acid Bacteria Showing NAD Auxotrophy.</title>
        <authorList>
            <person name="Kawasaki S."/>
            <person name="Ozawa K."/>
            <person name="Mori T."/>
            <person name="Yamamoto A."/>
            <person name="Ito M."/>
            <person name="Ohkuma M."/>
            <person name="Sakamoto M."/>
            <person name="Matsutani M."/>
        </authorList>
    </citation>
    <scope>NUCLEOTIDE SEQUENCE [LARGE SCALE GENOMIC DNA]</scope>
    <source>
        <strain evidence="1 2">KimH</strain>
    </source>
</reference>
<organism evidence="1 2">
    <name type="scientific">Bombiscardovia apis</name>
    <dbReference type="NCBI Taxonomy" id="2932182"/>
    <lineage>
        <taxon>Bacteria</taxon>
        <taxon>Bacillati</taxon>
        <taxon>Actinomycetota</taxon>
        <taxon>Actinomycetes</taxon>
        <taxon>Bifidobacteriales</taxon>
        <taxon>Bifidobacteriaceae</taxon>
        <taxon>Bombiscardovia</taxon>
    </lineage>
</organism>
<dbReference type="EMBL" id="AP026800">
    <property type="protein sequence ID" value="BDR55091.1"/>
    <property type="molecule type" value="Genomic_DNA"/>
</dbReference>
<evidence type="ECO:0000313" key="2">
    <source>
        <dbReference type="Proteomes" id="UP001321748"/>
    </source>
</evidence>
<gene>
    <name evidence="1" type="ORF">KIMH_12020</name>
</gene>
<keyword evidence="2" id="KW-1185">Reference proteome</keyword>
<evidence type="ECO:0000313" key="1">
    <source>
        <dbReference type="EMBL" id="BDR55091.1"/>
    </source>
</evidence>